<dbReference type="InterPro" id="IPR041698">
    <property type="entry name" value="Methyltransf_25"/>
</dbReference>
<accession>A0A5E5BG82</accession>
<sequence>MAPDNKLLEEVATYYSGKLAEHGETPRGVDWNSEAGQTARFTQLVKLLPPQDDFLIQDIGCGYGALYEFLSTRYDTFAYRGIDVSEAMLRSARARLGTAKNIEFKATLDKGDFADFSVASGIFNVKLNRSDEEWRDYVEQTLERMAETSRKGFAFNCLTSYSDAEYMRADLFYADPCRLFDFCKRKFSRNVALLHDYELYEFTILVKI</sequence>
<protein>
    <submittedName>
        <fullName evidence="2">SAM-dependent methyltransferase</fullName>
    </submittedName>
</protein>
<name>A0A5E5BG82_9BURK</name>
<dbReference type="CDD" id="cd02440">
    <property type="entry name" value="AdoMet_MTases"/>
    <property type="match status" value="1"/>
</dbReference>
<dbReference type="Pfam" id="PF13649">
    <property type="entry name" value="Methyltransf_25"/>
    <property type="match status" value="1"/>
</dbReference>
<dbReference type="Gene3D" id="3.40.50.150">
    <property type="entry name" value="Vaccinia Virus protein VP39"/>
    <property type="match status" value="1"/>
</dbReference>
<keyword evidence="2" id="KW-0489">Methyltransferase</keyword>
<dbReference type="GO" id="GO:0032259">
    <property type="term" value="P:methylation"/>
    <property type="evidence" value="ECO:0007669"/>
    <property type="project" value="UniProtKB-KW"/>
</dbReference>
<proteinExistence type="predicted"/>
<keyword evidence="2" id="KW-0808">Transferase</keyword>
<dbReference type="EMBL" id="CABPSR010000020">
    <property type="protein sequence ID" value="VVE84724.1"/>
    <property type="molecule type" value="Genomic_DNA"/>
</dbReference>
<dbReference type="AlphaFoldDB" id="A0A5E5BG82"/>
<evidence type="ECO:0000313" key="2">
    <source>
        <dbReference type="EMBL" id="VVE84724.1"/>
    </source>
</evidence>
<organism evidence="2 3">
    <name type="scientific">Pandoraea sputorum</name>
    <dbReference type="NCBI Taxonomy" id="93222"/>
    <lineage>
        <taxon>Bacteria</taxon>
        <taxon>Pseudomonadati</taxon>
        <taxon>Pseudomonadota</taxon>
        <taxon>Betaproteobacteria</taxon>
        <taxon>Burkholderiales</taxon>
        <taxon>Burkholderiaceae</taxon>
        <taxon>Pandoraea</taxon>
    </lineage>
</organism>
<reference evidence="2 3" key="1">
    <citation type="submission" date="2019-08" db="EMBL/GenBank/DDBJ databases">
        <authorList>
            <person name="Peeters C."/>
        </authorList>
    </citation>
    <scope>NUCLEOTIDE SEQUENCE [LARGE SCALE GENOMIC DNA]</scope>
    <source>
        <strain evidence="2 3">LMG 31121</strain>
    </source>
</reference>
<dbReference type="RefSeq" id="WP_150811094.1">
    <property type="nucleotide sequence ID" value="NZ_CABPSR010000020.1"/>
</dbReference>
<feature type="domain" description="Methyltransferase" evidence="1">
    <location>
        <begin position="57"/>
        <end position="150"/>
    </location>
</feature>
<evidence type="ECO:0000259" key="1">
    <source>
        <dbReference type="Pfam" id="PF13649"/>
    </source>
</evidence>
<gene>
    <name evidence="2" type="ORF">PSP31121_04913</name>
</gene>
<evidence type="ECO:0000313" key="3">
    <source>
        <dbReference type="Proteomes" id="UP000335538"/>
    </source>
</evidence>
<dbReference type="Proteomes" id="UP000335538">
    <property type="component" value="Unassembled WGS sequence"/>
</dbReference>
<dbReference type="InterPro" id="IPR029063">
    <property type="entry name" value="SAM-dependent_MTases_sf"/>
</dbReference>
<dbReference type="SUPFAM" id="SSF53335">
    <property type="entry name" value="S-adenosyl-L-methionine-dependent methyltransferases"/>
    <property type="match status" value="1"/>
</dbReference>
<dbReference type="GO" id="GO:0008168">
    <property type="term" value="F:methyltransferase activity"/>
    <property type="evidence" value="ECO:0007669"/>
    <property type="project" value="UniProtKB-KW"/>
</dbReference>